<gene>
    <name evidence="1" type="ORF">ACFOPQ_20780</name>
</gene>
<dbReference type="InterPro" id="IPR023159">
    <property type="entry name" value="SO1590-like_sf"/>
</dbReference>
<dbReference type="SUPFAM" id="SSF159238">
    <property type="entry name" value="SO1590-like"/>
    <property type="match status" value="1"/>
</dbReference>
<evidence type="ECO:0000313" key="2">
    <source>
        <dbReference type="Proteomes" id="UP001595748"/>
    </source>
</evidence>
<dbReference type="InterPro" id="IPR021607">
    <property type="entry name" value="DUF3224"/>
</dbReference>
<reference evidence="2" key="1">
    <citation type="journal article" date="2019" name="Int. J. Syst. Evol. Microbiol.">
        <title>The Global Catalogue of Microorganisms (GCM) 10K type strain sequencing project: providing services to taxonomists for standard genome sequencing and annotation.</title>
        <authorList>
            <consortium name="The Broad Institute Genomics Platform"/>
            <consortium name="The Broad Institute Genome Sequencing Center for Infectious Disease"/>
            <person name="Wu L."/>
            <person name="Ma J."/>
        </authorList>
    </citation>
    <scope>NUCLEOTIDE SEQUENCE [LARGE SCALE GENOMIC DNA]</scope>
    <source>
        <strain evidence="2">CCTCC AB 2013263</strain>
    </source>
</reference>
<dbReference type="RefSeq" id="WP_380081134.1">
    <property type="nucleotide sequence ID" value="NZ_JBHRZF010000238.1"/>
</dbReference>
<keyword evidence="2" id="KW-1185">Reference proteome</keyword>
<sequence length="128" mass="13588">MTRTARGTFQISMKPAESSSAQLGRMTFEKTWAGDLNGQSQGEMLSVGDPQSGTAAYTVLEVFTGTLDGRRGGFAFHQYGTLVGGEASLLYEIVPASGSGELAGITGQLGLKVIDQVHHYELKYALPD</sequence>
<accession>A0ABV8AF07</accession>
<protein>
    <submittedName>
        <fullName evidence="1">DUF3224 domain-containing protein</fullName>
    </submittedName>
</protein>
<dbReference type="Pfam" id="PF11528">
    <property type="entry name" value="DUF3224"/>
    <property type="match status" value="1"/>
</dbReference>
<organism evidence="1 2">
    <name type="scientific">Deinococcus antarcticus</name>
    <dbReference type="NCBI Taxonomy" id="1298767"/>
    <lineage>
        <taxon>Bacteria</taxon>
        <taxon>Thermotogati</taxon>
        <taxon>Deinococcota</taxon>
        <taxon>Deinococci</taxon>
        <taxon>Deinococcales</taxon>
        <taxon>Deinococcaceae</taxon>
        <taxon>Deinococcus</taxon>
    </lineage>
</organism>
<dbReference type="Proteomes" id="UP001595748">
    <property type="component" value="Unassembled WGS sequence"/>
</dbReference>
<evidence type="ECO:0000313" key="1">
    <source>
        <dbReference type="EMBL" id="MFC3863201.1"/>
    </source>
</evidence>
<dbReference type="Gene3D" id="2.40.350.10">
    <property type="entry name" value="SO1590-like"/>
    <property type="match status" value="1"/>
</dbReference>
<proteinExistence type="predicted"/>
<name>A0ABV8AF07_9DEIO</name>
<dbReference type="EMBL" id="JBHRZF010000238">
    <property type="protein sequence ID" value="MFC3863201.1"/>
    <property type="molecule type" value="Genomic_DNA"/>
</dbReference>
<comment type="caution">
    <text evidence="1">The sequence shown here is derived from an EMBL/GenBank/DDBJ whole genome shotgun (WGS) entry which is preliminary data.</text>
</comment>